<dbReference type="AlphaFoldDB" id="E6X9Z3"/>
<dbReference type="STRING" id="688270.Celal_3699"/>
<accession>E6X9Z3</accession>
<dbReference type="KEGG" id="cao:Celal_3699"/>
<reference evidence="1 2" key="1">
    <citation type="journal article" date="2010" name="Stand. Genomic Sci.">
        <title>Complete genome sequence of Cellulophaga algicola type strain (IC166).</title>
        <authorList>
            <person name="Abt B."/>
            <person name="Lu M."/>
            <person name="Misra M."/>
            <person name="Han C."/>
            <person name="Nolan M."/>
            <person name="Lucas S."/>
            <person name="Hammon N."/>
            <person name="Deshpande S."/>
            <person name="Cheng J.F."/>
            <person name="Tapia R."/>
            <person name="Goodwin L."/>
            <person name="Pitluck S."/>
            <person name="Liolios K."/>
            <person name="Pagani I."/>
            <person name="Ivanova N."/>
            <person name="Mavromatis K."/>
            <person name="Ovchinikova G."/>
            <person name="Pati A."/>
            <person name="Chen A."/>
            <person name="Palaniappan K."/>
            <person name="Land M."/>
            <person name="Hauser L."/>
            <person name="Chang Y.J."/>
            <person name="Jeffries C.D."/>
            <person name="Detter J.C."/>
            <person name="Brambilla E."/>
            <person name="Rohde M."/>
            <person name="Tindall B.J."/>
            <person name="Goker M."/>
            <person name="Woyke T."/>
            <person name="Bristow J."/>
            <person name="Eisen J.A."/>
            <person name="Markowitz V."/>
            <person name="Hugenholtz P."/>
            <person name="Kyrpides N.C."/>
            <person name="Klenk H.P."/>
            <person name="Lapidus A."/>
        </authorList>
    </citation>
    <scope>NUCLEOTIDE SEQUENCE [LARGE SCALE GENOMIC DNA]</scope>
    <source>
        <strain evidence="2">DSM 14237 / IC166 / ACAM 630</strain>
    </source>
</reference>
<evidence type="ECO:0000313" key="1">
    <source>
        <dbReference type="EMBL" id="ADV50954.1"/>
    </source>
</evidence>
<dbReference type="HOGENOM" id="CLU_071048_1_0_10"/>
<protein>
    <submittedName>
        <fullName evidence="1">Uncharacterized protein</fullName>
    </submittedName>
</protein>
<dbReference type="Proteomes" id="UP000008634">
    <property type="component" value="Chromosome"/>
</dbReference>
<dbReference type="EMBL" id="CP002453">
    <property type="protein sequence ID" value="ADV50954.1"/>
    <property type="molecule type" value="Genomic_DNA"/>
</dbReference>
<proteinExistence type="predicted"/>
<gene>
    <name evidence="1" type="ordered locus">Celal_3699</name>
</gene>
<organism evidence="1 2">
    <name type="scientific">Cellulophaga algicola (strain DSM 14237 / IC166 / ACAM 630)</name>
    <dbReference type="NCBI Taxonomy" id="688270"/>
    <lineage>
        <taxon>Bacteria</taxon>
        <taxon>Pseudomonadati</taxon>
        <taxon>Bacteroidota</taxon>
        <taxon>Flavobacteriia</taxon>
        <taxon>Flavobacteriales</taxon>
        <taxon>Flavobacteriaceae</taxon>
        <taxon>Cellulophaga</taxon>
    </lineage>
</organism>
<name>E6X9Z3_CELAD</name>
<dbReference type="eggNOG" id="ENOG502ZA88">
    <property type="taxonomic scope" value="Bacteria"/>
</dbReference>
<evidence type="ECO:0000313" key="2">
    <source>
        <dbReference type="Proteomes" id="UP000008634"/>
    </source>
</evidence>
<sequence>MTPIMKPILILCVLLLFFNCKGQEKKVFETNGVPSDTIQKIQAYTYTHDKQIHYGVGISCFASFELYIDDILVAKEETAGIISSGVELNEWVLKNGTHHFRVRYLPQTGKEFVEPYLLTETRVTIDHWNYVENSILRPHSGAEDYESIFFEVPVPTEKVPFWEFSGEFEVENLPFELTGWTESQDLSKMDQDELLKEVVIYYEYFRGLLNDGKIKQLLIEEKQKNIELATATYDDPNWYYTEESIDGFSKYINTMLPIENYKLELYGNGRLVKLVRNDEGIFKNWDVLIGESETEYFSTGGFLHKPKGSDSFKVIRK</sequence>
<keyword evidence="2" id="KW-1185">Reference proteome</keyword>